<evidence type="ECO:0000256" key="2">
    <source>
        <dbReference type="SAM" id="SignalP"/>
    </source>
</evidence>
<evidence type="ECO:0000313" key="4">
    <source>
        <dbReference type="EMBL" id="AFU05975.1"/>
    </source>
</evidence>
<dbReference type="Pfam" id="PF05901">
    <property type="entry name" value="Excalibur"/>
    <property type="match status" value="1"/>
</dbReference>
<sequence>MAPALGAACLMVGALTLVPPTAAAATAPTIASAARPDSLPKDDPEDAGKDKKKRRIYTNCDQVRAEGAGPLYRGERGYNAYLDQDNDGIACNE</sequence>
<gene>
    <name evidence="4" type="ORF">O3I_040150</name>
</gene>
<dbReference type="InterPro" id="IPR008613">
    <property type="entry name" value="Excalibur_Ca-bd_domain"/>
</dbReference>
<dbReference type="Proteomes" id="UP000006304">
    <property type="component" value="Chromosome"/>
</dbReference>
<dbReference type="AlphaFoldDB" id="K0F9C5"/>
<accession>K0F9C5</accession>
<name>K0F9C5_NOCB7</name>
<dbReference type="EMBL" id="CP003876">
    <property type="protein sequence ID" value="AFU05975.1"/>
    <property type="molecule type" value="Genomic_DNA"/>
</dbReference>
<feature type="signal peptide" evidence="2">
    <location>
        <begin position="1"/>
        <end position="24"/>
    </location>
</feature>
<protein>
    <recommendedName>
        <fullName evidence="3">Excalibur calcium-binding domain-containing protein</fullName>
    </recommendedName>
</protein>
<evidence type="ECO:0000259" key="3">
    <source>
        <dbReference type="SMART" id="SM00894"/>
    </source>
</evidence>
<feature type="compositionally biased region" description="Basic and acidic residues" evidence="1">
    <location>
        <begin position="38"/>
        <end position="49"/>
    </location>
</feature>
<evidence type="ECO:0000256" key="1">
    <source>
        <dbReference type="SAM" id="MobiDB-lite"/>
    </source>
</evidence>
<feature type="region of interest" description="Disordered" evidence="1">
    <location>
        <begin position="26"/>
        <end position="58"/>
    </location>
</feature>
<dbReference type="STRING" id="1133849.O3I_040150"/>
<keyword evidence="2" id="KW-0732">Signal</keyword>
<organism evidence="4 5">
    <name type="scientific">Nocardia brasiliensis (strain ATCC 700358 / HUJEG-1)</name>
    <dbReference type="NCBI Taxonomy" id="1133849"/>
    <lineage>
        <taxon>Bacteria</taxon>
        <taxon>Bacillati</taxon>
        <taxon>Actinomycetota</taxon>
        <taxon>Actinomycetes</taxon>
        <taxon>Mycobacteriales</taxon>
        <taxon>Nocardiaceae</taxon>
        <taxon>Nocardia</taxon>
    </lineage>
</organism>
<dbReference type="KEGG" id="nbr:O3I_040150"/>
<feature type="chain" id="PRO_5003832845" description="Excalibur calcium-binding domain-containing protein" evidence="2">
    <location>
        <begin position="25"/>
        <end position="93"/>
    </location>
</feature>
<dbReference type="HOGENOM" id="CLU_2396690_0_0_11"/>
<evidence type="ECO:0000313" key="5">
    <source>
        <dbReference type="Proteomes" id="UP000006304"/>
    </source>
</evidence>
<keyword evidence="5" id="KW-1185">Reference proteome</keyword>
<dbReference type="SMART" id="SM00894">
    <property type="entry name" value="Excalibur"/>
    <property type="match status" value="1"/>
</dbReference>
<feature type="domain" description="Excalibur calcium-binding" evidence="3">
    <location>
        <begin position="56"/>
        <end position="92"/>
    </location>
</feature>
<proteinExistence type="predicted"/>
<feature type="compositionally biased region" description="Low complexity" evidence="1">
    <location>
        <begin position="26"/>
        <end position="36"/>
    </location>
</feature>
<reference evidence="4 5" key="1">
    <citation type="journal article" date="2012" name="J. Bacteriol.">
        <title>Complete genome sequence of Nocardia brasiliensis HUJEG-1.</title>
        <authorList>
            <person name="Vera-Cabrera L."/>
            <person name="Ortiz-Lopez R."/>
            <person name="Elizondo-Gonzalez R."/>
            <person name="Perez-Maya A.A."/>
            <person name="Ocampo-Candiani J."/>
        </authorList>
    </citation>
    <scope>NUCLEOTIDE SEQUENCE [LARGE SCALE GENOMIC DNA]</scope>
    <source>
        <strain evidence="5">ATCC 700358</strain>
    </source>
</reference>
<dbReference type="eggNOG" id="ENOG5032CIV">
    <property type="taxonomic scope" value="Bacteria"/>
</dbReference>